<comment type="caution">
    <text evidence="2">The sequence shown here is derived from an EMBL/GenBank/DDBJ whole genome shotgun (WGS) entry which is preliminary data.</text>
</comment>
<keyword evidence="3" id="KW-1185">Reference proteome</keyword>
<dbReference type="AlphaFoldDB" id="A0A6G0XJF0"/>
<evidence type="ECO:0000313" key="3">
    <source>
        <dbReference type="Proteomes" id="UP000481153"/>
    </source>
</evidence>
<feature type="compositionally biased region" description="Low complexity" evidence="1">
    <location>
        <begin position="41"/>
        <end position="52"/>
    </location>
</feature>
<name>A0A6G0XJF0_9STRA</name>
<sequence length="194" mass="22021">MSLPANPLKLREEPLSVPKSHRKQWNSSTKLGTERTKSRPKSPSAKASVATSSPLEDIYKDMVLNARALVEKAVESALHDGAPATPEKREVDSTQPNTSAIIHEIEIALVQDMEIRDGAVAKEKNGQDFETDLYLEQVRLERARRKIAIQAFRRQIERQMQRLGEMLDEVNKREALMDAAFNKYEWLLQQGLKS</sequence>
<accession>A0A6G0XJF0</accession>
<feature type="region of interest" description="Disordered" evidence="1">
    <location>
        <begin position="1"/>
        <end position="52"/>
    </location>
</feature>
<reference evidence="2 3" key="1">
    <citation type="submission" date="2019-07" db="EMBL/GenBank/DDBJ databases">
        <title>Genomics analysis of Aphanomyces spp. identifies a new class of oomycete effector associated with host adaptation.</title>
        <authorList>
            <person name="Gaulin E."/>
        </authorList>
    </citation>
    <scope>NUCLEOTIDE SEQUENCE [LARGE SCALE GENOMIC DNA]</scope>
    <source>
        <strain evidence="2 3">ATCC 201684</strain>
    </source>
</reference>
<dbReference type="VEuPathDB" id="FungiDB:AeMF1_015907"/>
<organism evidence="2 3">
    <name type="scientific">Aphanomyces euteiches</name>
    <dbReference type="NCBI Taxonomy" id="100861"/>
    <lineage>
        <taxon>Eukaryota</taxon>
        <taxon>Sar</taxon>
        <taxon>Stramenopiles</taxon>
        <taxon>Oomycota</taxon>
        <taxon>Saprolegniomycetes</taxon>
        <taxon>Saprolegniales</taxon>
        <taxon>Verrucalvaceae</taxon>
        <taxon>Aphanomyces</taxon>
    </lineage>
</organism>
<protein>
    <submittedName>
        <fullName evidence="2">Uncharacterized protein</fullName>
    </submittedName>
</protein>
<evidence type="ECO:0000256" key="1">
    <source>
        <dbReference type="SAM" id="MobiDB-lite"/>
    </source>
</evidence>
<proteinExistence type="predicted"/>
<dbReference type="Proteomes" id="UP000481153">
    <property type="component" value="Unassembled WGS sequence"/>
</dbReference>
<dbReference type="EMBL" id="VJMJ01000052">
    <property type="protein sequence ID" value="KAF0740427.1"/>
    <property type="molecule type" value="Genomic_DNA"/>
</dbReference>
<gene>
    <name evidence="2" type="ORF">Ae201684_004162</name>
</gene>
<evidence type="ECO:0000313" key="2">
    <source>
        <dbReference type="EMBL" id="KAF0740427.1"/>
    </source>
</evidence>